<accession>A0ABS7CEG9</accession>
<reference evidence="1 2" key="1">
    <citation type="submission" date="2021-07" db="EMBL/GenBank/DDBJ databases">
        <title>Paenibacillus radiodurans sp. nov., isolated from the southeastern edge of Tengger Desert.</title>
        <authorList>
            <person name="Zhang G."/>
        </authorList>
    </citation>
    <scope>NUCLEOTIDE SEQUENCE [LARGE SCALE GENOMIC DNA]</scope>
    <source>
        <strain evidence="1 2">CCM 7311</strain>
    </source>
</reference>
<evidence type="ECO:0000313" key="1">
    <source>
        <dbReference type="EMBL" id="MBW7459222.1"/>
    </source>
</evidence>
<proteinExistence type="predicted"/>
<name>A0ABS7CEG9_9BACL</name>
<comment type="caution">
    <text evidence="1">The sequence shown here is derived from an EMBL/GenBank/DDBJ whole genome shotgun (WGS) entry which is preliminary data.</text>
</comment>
<keyword evidence="2" id="KW-1185">Reference proteome</keyword>
<evidence type="ECO:0000313" key="2">
    <source>
        <dbReference type="Proteomes" id="UP001519887"/>
    </source>
</evidence>
<dbReference type="Proteomes" id="UP001519887">
    <property type="component" value="Unassembled WGS sequence"/>
</dbReference>
<gene>
    <name evidence="1" type="ORF">K0U00_34740</name>
</gene>
<feature type="non-terminal residue" evidence="1">
    <location>
        <position position="105"/>
    </location>
</feature>
<protein>
    <submittedName>
        <fullName evidence="1">AcrB/AcrD/AcrF family protein</fullName>
    </submittedName>
</protein>
<dbReference type="EMBL" id="JAHZIK010001538">
    <property type="protein sequence ID" value="MBW7459222.1"/>
    <property type="molecule type" value="Genomic_DNA"/>
</dbReference>
<organism evidence="1 2">
    <name type="scientific">Paenibacillus sepulcri</name>
    <dbReference type="NCBI Taxonomy" id="359917"/>
    <lineage>
        <taxon>Bacteria</taxon>
        <taxon>Bacillati</taxon>
        <taxon>Bacillota</taxon>
        <taxon>Bacilli</taxon>
        <taxon>Bacillales</taxon>
        <taxon>Paenibacillaceae</taxon>
        <taxon>Paenibacillus</taxon>
    </lineage>
</organism>
<sequence>MPGGIRAIDSSNAANVNVTLEYPSETPHDQVITAGRKLEAYMNDRSDIDWVMMSNGNSAENAQYGDVSSPTLVTYLVDMKEGADAGKLIEDLKSLRPEYEGAEMT</sequence>